<organism evidence="2">
    <name type="scientific">marine sediment metagenome</name>
    <dbReference type="NCBI Taxonomy" id="412755"/>
    <lineage>
        <taxon>unclassified sequences</taxon>
        <taxon>metagenomes</taxon>
        <taxon>ecological metagenomes</taxon>
    </lineage>
</organism>
<proteinExistence type="predicted"/>
<gene>
    <name evidence="2" type="ORF">S12H4_24852</name>
</gene>
<name>X1RNC0_9ZZZZ</name>
<sequence length="83" mass="8890">MPPTRPPSDITIRGGIINVPASISPSHPPRHQPDTPRTKKRTTTKPDHQPVTATAAAPPVPPPDEPENPPIIADDLTETNPED</sequence>
<protein>
    <submittedName>
        <fullName evidence="2">Uncharacterized protein</fullName>
    </submittedName>
</protein>
<evidence type="ECO:0000256" key="1">
    <source>
        <dbReference type="SAM" id="MobiDB-lite"/>
    </source>
</evidence>
<reference evidence="2" key="1">
    <citation type="journal article" date="2014" name="Front. Microbiol.">
        <title>High frequency of phylogenetically diverse reductive dehalogenase-homologous genes in deep subseafloor sedimentary metagenomes.</title>
        <authorList>
            <person name="Kawai M."/>
            <person name="Futagami T."/>
            <person name="Toyoda A."/>
            <person name="Takaki Y."/>
            <person name="Nishi S."/>
            <person name="Hori S."/>
            <person name="Arai W."/>
            <person name="Tsubouchi T."/>
            <person name="Morono Y."/>
            <person name="Uchiyama I."/>
            <person name="Ito T."/>
            <person name="Fujiyama A."/>
            <person name="Inagaki F."/>
            <person name="Takami H."/>
        </authorList>
    </citation>
    <scope>NUCLEOTIDE SEQUENCE</scope>
    <source>
        <strain evidence="2">Expedition CK06-06</strain>
    </source>
</reference>
<dbReference type="EMBL" id="BARW01013647">
    <property type="protein sequence ID" value="GAI82148.1"/>
    <property type="molecule type" value="Genomic_DNA"/>
</dbReference>
<dbReference type="AlphaFoldDB" id="X1RNC0"/>
<comment type="caution">
    <text evidence="2">The sequence shown here is derived from an EMBL/GenBank/DDBJ whole genome shotgun (WGS) entry which is preliminary data.</text>
</comment>
<evidence type="ECO:0000313" key="2">
    <source>
        <dbReference type="EMBL" id="GAI82148.1"/>
    </source>
</evidence>
<accession>X1RNC0</accession>
<feature type="region of interest" description="Disordered" evidence="1">
    <location>
        <begin position="1"/>
        <end position="83"/>
    </location>
</feature>